<keyword evidence="3 7" id="KW-0812">Transmembrane</keyword>
<dbReference type="GO" id="GO:0016020">
    <property type="term" value="C:membrane"/>
    <property type="evidence" value="ECO:0007669"/>
    <property type="project" value="UniProtKB-SubCell"/>
</dbReference>
<evidence type="ECO:0000256" key="5">
    <source>
        <dbReference type="ARBA" id="ARBA00023136"/>
    </source>
</evidence>
<evidence type="ECO:0000256" key="1">
    <source>
        <dbReference type="ARBA" id="ARBA00004141"/>
    </source>
</evidence>
<evidence type="ECO:0000313" key="8">
    <source>
        <dbReference type="EMBL" id="OGE52342.1"/>
    </source>
</evidence>
<comment type="subcellular location">
    <subcellularLocation>
        <location evidence="1">Membrane</location>
        <topology evidence="1">Multi-pass membrane protein</topology>
    </subcellularLocation>
</comment>
<dbReference type="Proteomes" id="UP000177622">
    <property type="component" value="Unassembled WGS sequence"/>
</dbReference>
<keyword evidence="6" id="KW-0456">Lyase</keyword>
<feature type="transmembrane region" description="Helical" evidence="7">
    <location>
        <begin position="119"/>
        <end position="138"/>
    </location>
</feature>
<evidence type="ECO:0000256" key="2">
    <source>
        <dbReference type="ARBA" id="ARBA00006757"/>
    </source>
</evidence>
<keyword evidence="9" id="KW-1185">Reference proteome</keyword>
<evidence type="ECO:0000256" key="4">
    <source>
        <dbReference type="ARBA" id="ARBA00022989"/>
    </source>
</evidence>
<dbReference type="GO" id="GO:0016829">
    <property type="term" value="F:lyase activity"/>
    <property type="evidence" value="ECO:0007669"/>
    <property type="project" value="UniProtKB-KW"/>
</dbReference>
<dbReference type="RefSeq" id="XP_022487784.1">
    <property type="nucleotide sequence ID" value="XM_022632149.1"/>
</dbReference>
<feature type="transmembrane region" description="Helical" evidence="7">
    <location>
        <begin position="52"/>
        <end position="75"/>
    </location>
</feature>
<reference evidence="8 9" key="1">
    <citation type="journal article" date="2016" name="Sci. Rep.">
        <title>Penicillium arizonense, a new, genome sequenced fungal species, reveals a high chemical diversity in secreted metabolites.</title>
        <authorList>
            <person name="Grijseels S."/>
            <person name="Nielsen J.C."/>
            <person name="Randelovic M."/>
            <person name="Nielsen J."/>
            <person name="Nielsen K.F."/>
            <person name="Workman M."/>
            <person name="Frisvad J.C."/>
        </authorList>
    </citation>
    <scope>NUCLEOTIDE SEQUENCE [LARGE SCALE GENOMIC DNA]</scope>
    <source>
        <strain evidence="8 9">CBS 141311</strain>
    </source>
</reference>
<dbReference type="OrthoDB" id="5294024at2759"/>
<comment type="caution">
    <text evidence="8">The sequence shown here is derived from an EMBL/GenBank/DDBJ whole genome shotgun (WGS) entry which is preliminary data.</text>
</comment>
<proteinExistence type="inferred from homology"/>
<dbReference type="PANTHER" id="PTHR42038">
    <property type="match status" value="1"/>
</dbReference>
<evidence type="ECO:0000256" key="3">
    <source>
        <dbReference type="ARBA" id="ARBA00022692"/>
    </source>
</evidence>
<comment type="similarity">
    <text evidence="2">Belongs to the paxB family.</text>
</comment>
<dbReference type="InterPro" id="IPR039020">
    <property type="entry name" value="PaxB-like"/>
</dbReference>
<dbReference type="Pfam" id="PF25129">
    <property type="entry name" value="Pyr4-TMTC"/>
    <property type="match status" value="1"/>
</dbReference>
<sequence length="159" mass="17518">MDWFIGAIPPPEYQAVAWFANVATIIETIGWAINYACILGQLAAAATLGPGVAATVVACFCYLLLTVGSLCQLIIRGSSRGTSYTMWASRFIGNLAAGFNAHFRVTYWPQVFGFLDTALMKWFVATTTIVELCYIFVLRHIRDKEAASHNTTNLADKKR</sequence>
<dbReference type="STRING" id="1835702.A0A1F5LGK6"/>
<keyword evidence="4 7" id="KW-1133">Transmembrane helix</keyword>
<evidence type="ECO:0000256" key="7">
    <source>
        <dbReference type="SAM" id="Phobius"/>
    </source>
</evidence>
<dbReference type="GeneID" id="34576883"/>
<dbReference type="EMBL" id="LXJU01000010">
    <property type="protein sequence ID" value="OGE52342.1"/>
    <property type="molecule type" value="Genomic_DNA"/>
</dbReference>
<name>A0A1F5LGK6_PENAI</name>
<dbReference type="PANTHER" id="PTHR42038:SF2">
    <property type="entry name" value="TERPENE CYCLASE AUSL"/>
    <property type="match status" value="1"/>
</dbReference>
<evidence type="ECO:0000256" key="6">
    <source>
        <dbReference type="ARBA" id="ARBA00023239"/>
    </source>
</evidence>
<organism evidence="8 9">
    <name type="scientific">Penicillium arizonense</name>
    <dbReference type="NCBI Taxonomy" id="1835702"/>
    <lineage>
        <taxon>Eukaryota</taxon>
        <taxon>Fungi</taxon>
        <taxon>Dikarya</taxon>
        <taxon>Ascomycota</taxon>
        <taxon>Pezizomycotina</taxon>
        <taxon>Eurotiomycetes</taxon>
        <taxon>Eurotiomycetidae</taxon>
        <taxon>Eurotiales</taxon>
        <taxon>Aspergillaceae</taxon>
        <taxon>Penicillium</taxon>
    </lineage>
</organism>
<accession>A0A1F5LGK6</accession>
<evidence type="ECO:0000313" key="9">
    <source>
        <dbReference type="Proteomes" id="UP000177622"/>
    </source>
</evidence>
<protein>
    <submittedName>
        <fullName evidence="8">Uncharacterized protein</fullName>
    </submittedName>
</protein>
<dbReference type="AlphaFoldDB" id="A0A1F5LGK6"/>
<keyword evidence="5 7" id="KW-0472">Membrane</keyword>
<gene>
    <name evidence="8" type="ORF">PENARI_c010G02081</name>
</gene>